<dbReference type="GO" id="GO:0005783">
    <property type="term" value="C:endoplasmic reticulum"/>
    <property type="evidence" value="ECO:0007669"/>
    <property type="project" value="TreeGrafter"/>
</dbReference>
<sequence>MCISSDGSCKPVQVVKYAVEDFGVVSFSELLTICAARQRRANANDCGVPCQMRLSSYLITGCALVEYLDTQLHARIADSDVPGDAGDLAAFKSSYRRRHLRCEIAVNVICKWMIQLVLYMSLAAQWVLSVVSMVRCKPLRTTLYQLTVVSVMSKRLTEMKQWQERYRELYLQEDIVDYLDARHSLRQSVWSFVNDVIAGVLEVLVYRRTVVYAVNYLRLVLREVYVSSFKYTSYHFAMRIGKYCKLNNEVAVFVSRLLLSVLVVWRLIKPKIRENFTIISNIFQYSALFGVTCHTAVLVDILTIETMHVAYAHCIMLYLTKWMQRYLYSLLQLFKGKKWNVLKQSLDSNNYTREQLFLGTVIFTLLLLIYPTIWVFYCVTLLVYLPVFVARAFGKTVIEVMTKFPWYFLAYNTVFPRRYKEGIYFVAHNHGVDSSRNADVNGAAAEASAAGEDLRVAPPGLLLEMRCTPFSPRTVVQPMLKALKSCCGSLNFWGSS</sequence>
<evidence type="ECO:0000256" key="1">
    <source>
        <dbReference type="SAM" id="Phobius"/>
    </source>
</evidence>
<evidence type="ECO:0000313" key="2">
    <source>
        <dbReference type="EMBL" id="GBE58545.1"/>
    </source>
</evidence>
<dbReference type="RefSeq" id="XP_028864788.1">
    <property type="nucleotide sequence ID" value="XM_029008955.1"/>
</dbReference>
<dbReference type="PANTHER" id="PTHR21329:SF3">
    <property type="entry name" value="PHOSPHATIDYLINOSITOL N-ACETYLGLUCOSAMINYLTRANSFERASE SUBUNIT Q"/>
    <property type="match status" value="1"/>
</dbReference>
<keyword evidence="1" id="KW-0812">Transmembrane</keyword>
<dbReference type="Proteomes" id="UP000236319">
    <property type="component" value="Unassembled WGS sequence"/>
</dbReference>
<protein>
    <submittedName>
        <fullName evidence="2">N-acetylglucosaminyl transferase component gpi1</fullName>
    </submittedName>
</protein>
<dbReference type="GO" id="GO:0016740">
    <property type="term" value="F:transferase activity"/>
    <property type="evidence" value="ECO:0007669"/>
    <property type="project" value="UniProtKB-KW"/>
</dbReference>
<dbReference type="GO" id="GO:0006506">
    <property type="term" value="P:GPI anchor biosynthetic process"/>
    <property type="evidence" value="ECO:0007669"/>
    <property type="project" value="InterPro"/>
</dbReference>
<accession>A0A2H6K6C7</accession>
<evidence type="ECO:0000313" key="3">
    <source>
        <dbReference type="Proteomes" id="UP000236319"/>
    </source>
</evidence>
<keyword evidence="3" id="KW-1185">Reference proteome</keyword>
<gene>
    <name evidence="2" type="ORF">BOVATA_000380</name>
</gene>
<dbReference type="OrthoDB" id="70250at2759"/>
<dbReference type="VEuPathDB" id="PiroplasmaDB:BOVATA_000380"/>
<dbReference type="EMBL" id="BDSA01000001">
    <property type="protein sequence ID" value="GBE58545.1"/>
    <property type="molecule type" value="Genomic_DNA"/>
</dbReference>
<organism evidence="2 3">
    <name type="scientific">Babesia ovata</name>
    <dbReference type="NCBI Taxonomy" id="189622"/>
    <lineage>
        <taxon>Eukaryota</taxon>
        <taxon>Sar</taxon>
        <taxon>Alveolata</taxon>
        <taxon>Apicomplexa</taxon>
        <taxon>Aconoidasida</taxon>
        <taxon>Piroplasmida</taxon>
        <taxon>Babesiidae</taxon>
        <taxon>Babesia</taxon>
    </lineage>
</organism>
<keyword evidence="2" id="KW-0808">Transferase</keyword>
<feature type="transmembrane region" description="Helical" evidence="1">
    <location>
        <begin position="288"/>
        <end position="319"/>
    </location>
</feature>
<proteinExistence type="predicted"/>
<feature type="transmembrane region" description="Helical" evidence="1">
    <location>
        <begin position="250"/>
        <end position="268"/>
    </location>
</feature>
<comment type="caution">
    <text evidence="2">The sequence shown here is derived from an EMBL/GenBank/DDBJ whole genome shotgun (WGS) entry which is preliminary data.</text>
</comment>
<dbReference type="AlphaFoldDB" id="A0A2H6K6C7"/>
<keyword evidence="1" id="KW-1133">Transmembrane helix</keyword>
<name>A0A2H6K6C7_9APIC</name>
<feature type="transmembrane region" description="Helical" evidence="1">
    <location>
        <begin position="104"/>
        <end position="128"/>
    </location>
</feature>
<dbReference type="Pfam" id="PF05024">
    <property type="entry name" value="Gpi1"/>
    <property type="match status" value="1"/>
</dbReference>
<reference evidence="2 3" key="1">
    <citation type="journal article" date="2017" name="BMC Genomics">
        <title>Whole-genome assembly of Babesia ovata and comparative genomics between closely related pathogens.</title>
        <authorList>
            <person name="Yamagishi J."/>
            <person name="Asada M."/>
            <person name="Hakimi H."/>
            <person name="Tanaka T.Q."/>
            <person name="Sugimoto C."/>
            <person name="Kawazu S."/>
        </authorList>
    </citation>
    <scope>NUCLEOTIDE SEQUENCE [LARGE SCALE GENOMIC DNA]</scope>
    <source>
        <strain evidence="2 3">Miyake</strain>
    </source>
</reference>
<dbReference type="GO" id="GO:0016020">
    <property type="term" value="C:membrane"/>
    <property type="evidence" value="ECO:0007669"/>
    <property type="project" value="InterPro"/>
</dbReference>
<dbReference type="InterPro" id="IPR007720">
    <property type="entry name" value="PigQ/GPI1"/>
</dbReference>
<feature type="transmembrane region" description="Helical" evidence="1">
    <location>
        <begin position="356"/>
        <end position="385"/>
    </location>
</feature>
<dbReference type="PANTHER" id="PTHR21329">
    <property type="entry name" value="PHOSPHATIDYLINOSITOL N-ACETYLGLUCOSAMINYLTRANSFERASE SUBUNIT Q-RELATED"/>
    <property type="match status" value="1"/>
</dbReference>
<keyword evidence="1" id="KW-0472">Membrane</keyword>
<dbReference type="GeneID" id="39872315"/>